<comment type="subcellular location">
    <subcellularLocation>
        <location evidence="1">Membrane</location>
        <topology evidence="1">Multi-pass membrane protein</topology>
    </subcellularLocation>
</comment>
<accession>A0ABY8ARS2</accession>
<dbReference type="EMBL" id="CP119078">
    <property type="protein sequence ID" value="WED43367.1"/>
    <property type="molecule type" value="Genomic_DNA"/>
</dbReference>
<evidence type="ECO:0000256" key="2">
    <source>
        <dbReference type="ARBA" id="ARBA00022692"/>
    </source>
</evidence>
<keyword evidence="2 5" id="KW-0812">Transmembrane</keyword>
<evidence type="ECO:0000256" key="1">
    <source>
        <dbReference type="ARBA" id="ARBA00004141"/>
    </source>
</evidence>
<dbReference type="PROSITE" id="PS50850">
    <property type="entry name" value="MFS"/>
    <property type="match status" value="1"/>
</dbReference>
<keyword evidence="8" id="KW-1185">Reference proteome</keyword>
<dbReference type="PANTHER" id="PTHR23518">
    <property type="entry name" value="C-METHYLTRANSFERASE"/>
    <property type="match status" value="1"/>
</dbReference>
<evidence type="ECO:0000313" key="7">
    <source>
        <dbReference type="EMBL" id="WED43367.1"/>
    </source>
</evidence>
<feature type="domain" description="Major facilitator superfamily (MFS) profile" evidence="6">
    <location>
        <begin position="16"/>
        <end position="393"/>
    </location>
</feature>
<reference evidence="7 8" key="1">
    <citation type="submission" date="2023-02" db="EMBL/GenBank/DDBJ databases">
        <title>Genome Sequence of L. cardiaca H63T.</title>
        <authorList>
            <person name="Lopez A.E."/>
            <person name="Cianciotto N.P."/>
        </authorList>
    </citation>
    <scope>NUCLEOTIDE SEQUENCE [LARGE SCALE GENOMIC DNA]</scope>
    <source>
        <strain evidence="7 8">H63</strain>
    </source>
</reference>
<proteinExistence type="predicted"/>
<dbReference type="Gene3D" id="1.20.1250.20">
    <property type="entry name" value="MFS general substrate transporter like domains"/>
    <property type="match status" value="2"/>
</dbReference>
<dbReference type="Proteomes" id="UP001222087">
    <property type="component" value="Chromosome"/>
</dbReference>
<feature type="transmembrane region" description="Helical" evidence="5">
    <location>
        <begin position="368"/>
        <end position="389"/>
    </location>
</feature>
<keyword evidence="4 5" id="KW-0472">Membrane</keyword>
<dbReference type="CDD" id="cd17370">
    <property type="entry name" value="MFS_MJ1317_like"/>
    <property type="match status" value="1"/>
</dbReference>
<dbReference type="SUPFAM" id="SSF103473">
    <property type="entry name" value="MFS general substrate transporter"/>
    <property type="match status" value="1"/>
</dbReference>
<dbReference type="RefSeq" id="WP_275089180.1">
    <property type="nucleotide sequence ID" value="NZ_CP119078.1"/>
</dbReference>
<feature type="transmembrane region" description="Helical" evidence="5">
    <location>
        <begin position="217"/>
        <end position="238"/>
    </location>
</feature>
<evidence type="ECO:0000259" key="6">
    <source>
        <dbReference type="PROSITE" id="PS50850"/>
    </source>
</evidence>
<dbReference type="Pfam" id="PF07690">
    <property type="entry name" value="MFS_1"/>
    <property type="match status" value="1"/>
</dbReference>
<dbReference type="PROSITE" id="PS00216">
    <property type="entry name" value="SUGAR_TRANSPORT_1"/>
    <property type="match status" value="1"/>
</dbReference>
<evidence type="ECO:0000256" key="5">
    <source>
        <dbReference type="SAM" id="Phobius"/>
    </source>
</evidence>
<feature type="transmembrane region" description="Helical" evidence="5">
    <location>
        <begin position="148"/>
        <end position="168"/>
    </location>
</feature>
<protein>
    <submittedName>
        <fullName evidence="7">MFS transporter</fullName>
    </submittedName>
</protein>
<evidence type="ECO:0000256" key="3">
    <source>
        <dbReference type="ARBA" id="ARBA00022989"/>
    </source>
</evidence>
<feature type="transmembrane region" description="Helical" evidence="5">
    <location>
        <begin position="174"/>
        <end position="193"/>
    </location>
</feature>
<dbReference type="PANTHER" id="PTHR23518:SF2">
    <property type="entry name" value="MAJOR FACILITATOR SUPERFAMILY TRANSPORTER"/>
    <property type="match status" value="1"/>
</dbReference>
<feature type="transmembrane region" description="Helical" evidence="5">
    <location>
        <begin position="244"/>
        <end position="268"/>
    </location>
</feature>
<feature type="transmembrane region" description="Helical" evidence="5">
    <location>
        <begin position="342"/>
        <end position="362"/>
    </location>
</feature>
<name>A0ABY8ARS2_9GAMM</name>
<feature type="transmembrane region" description="Helical" evidence="5">
    <location>
        <begin position="304"/>
        <end position="322"/>
    </location>
</feature>
<sequence length="396" mass="43218">MAVKSIKKYFSGLSRNTYLLAIASLFSDIATEMLYPVLPIFLSQTLHASGSIIGLIEGISQAAQNIVQGFSGWLSDKLRERKLIALTGYLLAAIAKPLIGVSTVWQGVLGARFLDRTGTGIRSAPRDALLASSVTRRHRGKAFGLEGIGDNLGAFLGPLVAVFLLVVMTVDIRFIFYLAFIPGFLAFCMILWVKESTLKIKAKSKLDINVRQFPRAYWLYLLATALFGMGNSSNAFLILQTQSIGTSLVTTTLIYAGFNLVAAFISYPSGFLSDRFGRKNILLGSFIIFAIVYLGFALTQSIEILAVLFIIYGLFQGIFRAVGKALAIDFLPEQLHASGIGWYNATIGLLELFASVVAGLLWDHLSHAIVFLYGAVFAIIGSMTLLWLVPSKSRLM</sequence>
<dbReference type="InterPro" id="IPR005829">
    <property type="entry name" value="Sugar_transporter_CS"/>
</dbReference>
<keyword evidence="3 5" id="KW-1133">Transmembrane helix</keyword>
<organism evidence="7 8">
    <name type="scientific">Legionella cardiaca</name>
    <dbReference type="NCBI Taxonomy" id="1071983"/>
    <lineage>
        <taxon>Bacteria</taxon>
        <taxon>Pseudomonadati</taxon>
        <taxon>Pseudomonadota</taxon>
        <taxon>Gammaproteobacteria</taxon>
        <taxon>Legionellales</taxon>
        <taxon>Legionellaceae</taxon>
        <taxon>Legionella</taxon>
    </lineage>
</organism>
<dbReference type="InterPro" id="IPR011701">
    <property type="entry name" value="MFS"/>
</dbReference>
<evidence type="ECO:0000313" key="8">
    <source>
        <dbReference type="Proteomes" id="UP001222087"/>
    </source>
</evidence>
<feature type="transmembrane region" description="Helical" evidence="5">
    <location>
        <begin position="280"/>
        <end position="298"/>
    </location>
</feature>
<dbReference type="InterPro" id="IPR036259">
    <property type="entry name" value="MFS_trans_sf"/>
</dbReference>
<dbReference type="InterPro" id="IPR020846">
    <property type="entry name" value="MFS_dom"/>
</dbReference>
<gene>
    <name evidence="7" type="ORF">PXX05_00915</name>
</gene>
<evidence type="ECO:0000256" key="4">
    <source>
        <dbReference type="ARBA" id="ARBA00023136"/>
    </source>
</evidence>